<keyword evidence="3" id="KW-0812">Transmembrane</keyword>
<dbReference type="Pfam" id="PF13715">
    <property type="entry name" value="CarbopepD_reg_2"/>
    <property type="match status" value="1"/>
</dbReference>
<evidence type="ECO:0000259" key="5">
    <source>
        <dbReference type="Pfam" id="PF07715"/>
    </source>
</evidence>
<dbReference type="AlphaFoldDB" id="A0A562T064"/>
<dbReference type="EMBL" id="VLLG01000004">
    <property type="protein sequence ID" value="TWI86872.1"/>
    <property type="molecule type" value="Genomic_DNA"/>
</dbReference>
<evidence type="ECO:0000256" key="2">
    <source>
        <dbReference type="ARBA" id="ARBA00023077"/>
    </source>
</evidence>
<dbReference type="GO" id="GO:0006811">
    <property type="term" value="P:monoatomic ion transport"/>
    <property type="evidence" value="ECO:0007669"/>
    <property type="project" value="UniProtKB-KW"/>
</dbReference>
<dbReference type="PROSITE" id="PS52016">
    <property type="entry name" value="TONB_DEPENDENT_REC_3"/>
    <property type="match status" value="1"/>
</dbReference>
<dbReference type="Gene3D" id="2.170.130.10">
    <property type="entry name" value="TonB-dependent receptor, plug domain"/>
    <property type="match status" value="1"/>
</dbReference>
<dbReference type="OrthoDB" id="9768177at2"/>
<keyword evidence="7" id="KW-1185">Reference proteome</keyword>
<dbReference type="PANTHER" id="PTHR32552">
    <property type="entry name" value="FERRICHROME IRON RECEPTOR-RELATED"/>
    <property type="match status" value="1"/>
</dbReference>
<evidence type="ECO:0000256" key="3">
    <source>
        <dbReference type="PROSITE-ProRule" id="PRU01360"/>
    </source>
</evidence>
<dbReference type="InterPro" id="IPR008969">
    <property type="entry name" value="CarboxyPept-like_regulatory"/>
</dbReference>
<keyword evidence="2" id="KW-0798">TonB box</keyword>
<evidence type="ECO:0000313" key="6">
    <source>
        <dbReference type="EMBL" id="TWI86872.1"/>
    </source>
</evidence>
<sequence>MLKKLMFIFLAALLFTTNSFGQKVPISGKVFDETGAPVIGATIVEKGTKSGTITQPDGSFILSAKANAILVVSAIGYAPQEVTANGAPLELQLHVDTKSLGEIVVTGVGVATSKKKLAFAVESVTADKLPQAPTASVDQALVGKIAGAQISSTSGVPGAPTNILLRGINTINTSGRGTSPMIMLDGIQLSATNLNSIDLHTIERVEVVQGAAAATIYGAQGANGVIQLFSKKGKPGKMQVDVSSSISRNEVLNVGGLRKARYHNFATNAAGEVIGSSGQPLSWDPDRGLYAENVIYNSLDPEGKLEKPYDQNLKYYDHFKMFFRPTTTYNTSIVVSGGSERMDYALAVSNNHQESIFRNNGYFDRSNFSANIGAELYKGLQLRSITQLIYTRNTIENQNVIYSINNARPFANYDEKMSDGNYSYYYGDAVGVNAANPNFYSQYSDAAGNKVDLVQTFNLNYRLPRFLELDMKYGINYQRNDSTFIYGDQSANLNVIDQSGWLSNYNNTNASGEREAHTVNIFFQHFTSTATFNTDFQQDFNLRLPIRTSTMVAFDWRYNKFKQYIIHGEGTPSFYPHTLADYSTRNIDADYTEPFVTFGYLVNQRIEYGDIAGVSGGFRSDYSSAFGQGSKPFTFPRGDAYLRLSSFNFWQNGSVAGIIPEFKLRAAYGEAGIQPGPFQRYAVLQPKSVGAGSVLYPAPSQRNPGLDVEVSKELEVGADLSFALLKGNWLQHAAFSLTYWKRSTNNAIYDVDAAASSGIGTIVDNAFSLESKGIQASLNIGVLASGDFSWDFTTNFSRQSSEITEVSGNPVVIISAAGSTNYVLAPGLKVGQIFGNKAIHSLDATDANGNPYIPDAEKGEYEVASNGYVVNKATKQPFFTPEKSSFGDPNPKFNMSFINFFTFKDYLSFSMQWDWVHGSHLYNQTKEWMYRDGIHSDYEKPITINGETGAWTAFYRGAYQVQGFNGTKDYFYEDASFMRLRNISLGFDFARFFHIKGIRKIQLMLTGRNLVTFTDYTGMDPEVSSGNVNSPWDRGTDHNTMPNYRSYQVGLNLGF</sequence>
<evidence type="ECO:0000256" key="1">
    <source>
        <dbReference type="ARBA" id="ARBA00023065"/>
    </source>
</evidence>
<evidence type="ECO:0000256" key="4">
    <source>
        <dbReference type="SAM" id="SignalP"/>
    </source>
</evidence>
<feature type="chain" id="PRO_5022203879" evidence="4">
    <location>
        <begin position="22"/>
        <end position="1055"/>
    </location>
</feature>
<dbReference type="PANTHER" id="PTHR32552:SF81">
    <property type="entry name" value="TONB-DEPENDENT OUTER MEMBRANE RECEPTOR"/>
    <property type="match status" value="1"/>
</dbReference>
<organism evidence="6 7">
    <name type="scientific">Chitinophaga japonensis</name>
    <name type="common">Flexibacter japonensis</name>
    <dbReference type="NCBI Taxonomy" id="104662"/>
    <lineage>
        <taxon>Bacteria</taxon>
        <taxon>Pseudomonadati</taxon>
        <taxon>Bacteroidota</taxon>
        <taxon>Chitinophagia</taxon>
        <taxon>Chitinophagales</taxon>
        <taxon>Chitinophagaceae</taxon>
        <taxon>Chitinophaga</taxon>
    </lineage>
</organism>
<gene>
    <name evidence="6" type="ORF">LX66_4139</name>
</gene>
<dbReference type="InterPro" id="IPR023996">
    <property type="entry name" value="TonB-dep_OMP_SusC/RagA"/>
</dbReference>
<keyword evidence="3" id="KW-1134">Transmembrane beta strand</keyword>
<proteinExistence type="inferred from homology"/>
<protein>
    <submittedName>
        <fullName evidence="6">TonB-linked SusC/RagA family outer membrane protein</fullName>
    </submittedName>
</protein>
<dbReference type="SUPFAM" id="SSF49464">
    <property type="entry name" value="Carboxypeptidase regulatory domain-like"/>
    <property type="match status" value="1"/>
</dbReference>
<keyword evidence="3" id="KW-0472">Membrane</keyword>
<feature type="signal peptide" evidence="4">
    <location>
        <begin position="1"/>
        <end position="21"/>
    </location>
</feature>
<reference evidence="6 7" key="1">
    <citation type="journal article" date="2013" name="Stand. Genomic Sci.">
        <title>Genomic Encyclopedia of Type Strains, Phase I: The one thousand microbial genomes (KMG-I) project.</title>
        <authorList>
            <person name="Kyrpides N.C."/>
            <person name="Woyke T."/>
            <person name="Eisen J.A."/>
            <person name="Garrity G."/>
            <person name="Lilburn T.G."/>
            <person name="Beck B.J."/>
            <person name="Whitman W.B."/>
            <person name="Hugenholtz P."/>
            <person name="Klenk H.P."/>
        </authorList>
    </citation>
    <scope>NUCLEOTIDE SEQUENCE [LARGE SCALE GENOMIC DNA]</scope>
    <source>
        <strain evidence="6 7">DSM 13484</strain>
    </source>
</reference>
<dbReference type="InterPro" id="IPR039426">
    <property type="entry name" value="TonB-dep_rcpt-like"/>
</dbReference>
<dbReference type="SUPFAM" id="SSF56935">
    <property type="entry name" value="Porins"/>
    <property type="match status" value="1"/>
</dbReference>
<dbReference type="InterPro" id="IPR012910">
    <property type="entry name" value="Plug_dom"/>
</dbReference>
<feature type="domain" description="TonB-dependent receptor plug" evidence="5">
    <location>
        <begin position="114"/>
        <end position="225"/>
    </location>
</feature>
<dbReference type="Gene3D" id="2.60.40.1120">
    <property type="entry name" value="Carboxypeptidase-like, regulatory domain"/>
    <property type="match status" value="1"/>
</dbReference>
<comment type="subcellular location">
    <subcellularLocation>
        <location evidence="3">Cell outer membrane</location>
        <topology evidence="3">Multi-pass membrane protein</topology>
    </subcellularLocation>
</comment>
<dbReference type="InterPro" id="IPR037066">
    <property type="entry name" value="Plug_dom_sf"/>
</dbReference>
<dbReference type="Proteomes" id="UP000316778">
    <property type="component" value="Unassembled WGS sequence"/>
</dbReference>
<keyword evidence="3" id="KW-0813">Transport</keyword>
<dbReference type="RefSeq" id="WP_145717016.1">
    <property type="nucleotide sequence ID" value="NZ_BAAAFY010000004.1"/>
</dbReference>
<keyword evidence="1" id="KW-0406">Ion transport</keyword>
<dbReference type="GO" id="GO:0009279">
    <property type="term" value="C:cell outer membrane"/>
    <property type="evidence" value="ECO:0007669"/>
    <property type="project" value="UniProtKB-SubCell"/>
</dbReference>
<accession>A0A562T064</accession>
<comment type="caution">
    <text evidence="6">The sequence shown here is derived from an EMBL/GenBank/DDBJ whole genome shotgun (WGS) entry which is preliminary data.</text>
</comment>
<keyword evidence="3" id="KW-0998">Cell outer membrane</keyword>
<comment type="similarity">
    <text evidence="3">Belongs to the TonB-dependent receptor family.</text>
</comment>
<dbReference type="NCBIfam" id="TIGR04056">
    <property type="entry name" value="OMP_RagA_SusC"/>
    <property type="match status" value="1"/>
</dbReference>
<keyword evidence="4" id="KW-0732">Signal</keyword>
<name>A0A562T064_CHIJA</name>
<evidence type="ECO:0000313" key="7">
    <source>
        <dbReference type="Proteomes" id="UP000316778"/>
    </source>
</evidence>
<dbReference type="Pfam" id="PF07715">
    <property type="entry name" value="Plug"/>
    <property type="match status" value="1"/>
</dbReference>